<gene>
    <name evidence="1" type="ORF">NYPRO_LOCUS26728</name>
</gene>
<name>A0A812A0S0_NYCPR</name>
<protein>
    <submittedName>
        <fullName evidence="1">(raccoon dog) hypothetical protein</fullName>
    </submittedName>
</protein>
<keyword evidence="2" id="KW-1185">Reference proteome</keyword>
<sequence>MPQHSTQSLALTYHVSREHHWPVYLTIGHRKKVMFNKG</sequence>
<dbReference type="AlphaFoldDB" id="A0A812A0S0"/>
<evidence type="ECO:0000313" key="2">
    <source>
        <dbReference type="Proteomes" id="UP000645828"/>
    </source>
</evidence>
<proteinExistence type="predicted"/>
<dbReference type="Proteomes" id="UP000645828">
    <property type="component" value="Unassembled WGS sequence"/>
</dbReference>
<comment type="caution">
    <text evidence="1">The sequence shown here is derived from an EMBL/GenBank/DDBJ whole genome shotgun (WGS) entry which is preliminary data.</text>
</comment>
<organism evidence="1 2">
    <name type="scientific">Nyctereutes procyonoides</name>
    <name type="common">Raccoon dog</name>
    <name type="synonym">Canis procyonoides</name>
    <dbReference type="NCBI Taxonomy" id="34880"/>
    <lineage>
        <taxon>Eukaryota</taxon>
        <taxon>Metazoa</taxon>
        <taxon>Chordata</taxon>
        <taxon>Craniata</taxon>
        <taxon>Vertebrata</taxon>
        <taxon>Euteleostomi</taxon>
        <taxon>Mammalia</taxon>
        <taxon>Eutheria</taxon>
        <taxon>Laurasiatheria</taxon>
        <taxon>Carnivora</taxon>
        <taxon>Caniformia</taxon>
        <taxon>Canidae</taxon>
        <taxon>Nyctereutes</taxon>
    </lineage>
</organism>
<accession>A0A812A0S0</accession>
<evidence type="ECO:0000313" key="1">
    <source>
        <dbReference type="EMBL" id="CAD7693936.1"/>
    </source>
</evidence>
<reference evidence="1" key="1">
    <citation type="submission" date="2020-12" db="EMBL/GenBank/DDBJ databases">
        <authorList>
            <consortium name="Molecular Ecology Group"/>
        </authorList>
    </citation>
    <scope>NUCLEOTIDE SEQUENCE</scope>
    <source>
        <strain evidence="1">TBG_1078</strain>
    </source>
</reference>
<dbReference type="EMBL" id="CAJHUB010000788">
    <property type="protein sequence ID" value="CAD7693936.1"/>
    <property type="molecule type" value="Genomic_DNA"/>
</dbReference>